<dbReference type="Pfam" id="PF13483">
    <property type="entry name" value="Lactamase_B_3"/>
    <property type="match status" value="1"/>
</dbReference>
<dbReference type="PANTHER" id="PTHR43546:SF9">
    <property type="entry name" value="L-ASCORBATE-6-PHOSPHATE LACTONASE ULAG-RELATED"/>
    <property type="match status" value="1"/>
</dbReference>
<evidence type="ECO:0000256" key="1">
    <source>
        <dbReference type="ARBA" id="ARBA00022801"/>
    </source>
</evidence>
<dbReference type="SUPFAM" id="SSF56281">
    <property type="entry name" value="Metallo-hydrolase/oxidoreductase"/>
    <property type="match status" value="1"/>
</dbReference>
<protein>
    <submittedName>
        <fullName evidence="2">MBL fold metallo-hydrolase</fullName>
    </submittedName>
</protein>
<dbReference type="InterPro" id="IPR036866">
    <property type="entry name" value="RibonucZ/Hydroxyglut_hydro"/>
</dbReference>
<gene>
    <name evidence="2" type="ORF">ACFSBL_19005</name>
</gene>
<dbReference type="EMBL" id="JBHUDO010000004">
    <property type="protein sequence ID" value="MFD1647786.1"/>
    <property type="molecule type" value="Genomic_DNA"/>
</dbReference>
<organism evidence="2 3">
    <name type="scientific">Haloarchaeobius litoreus</name>
    <dbReference type="NCBI Taxonomy" id="755306"/>
    <lineage>
        <taxon>Archaea</taxon>
        <taxon>Methanobacteriati</taxon>
        <taxon>Methanobacteriota</taxon>
        <taxon>Stenosarchaea group</taxon>
        <taxon>Halobacteria</taxon>
        <taxon>Halobacteriales</taxon>
        <taxon>Halorubellaceae</taxon>
        <taxon>Haloarchaeobius</taxon>
    </lineage>
</organism>
<evidence type="ECO:0000313" key="3">
    <source>
        <dbReference type="Proteomes" id="UP001597034"/>
    </source>
</evidence>
<dbReference type="PANTHER" id="PTHR43546">
    <property type="entry name" value="UPF0173 METAL-DEPENDENT HYDROLASE MJ1163-RELATED"/>
    <property type="match status" value="1"/>
</dbReference>
<evidence type="ECO:0000313" key="2">
    <source>
        <dbReference type="EMBL" id="MFD1647786.1"/>
    </source>
</evidence>
<dbReference type="Proteomes" id="UP001597034">
    <property type="component" value="Unassembled WGS sequence"/>
</dbReference>
<dbReference type="GO" id="GO:0016787">
    <property type="term" value="F:hydrolase activity"/>
    <property type="evidence" value="ECO:0007669"/>
    <property type="project" value="UniProtKB-KW"/>
</dbReference>
<keyword evidence="1" id="KW-0378">Hydrolase</keyword>
<reference evidence="2 3" key="1">
    <citation type="journal article" date="2019" name="Int. J. Syst. Evol. Microbiol.">
        <title>The Global Catalogue of Microorganisms (GCM) 10K type strain sequencing project: providing services to taxonomists for standard genome sequencing and annotation.</title>
        <authorList>
            <consortium name="The Broad Institute Genomics Platform"/>
            <consortium name="The Broad Institute Genome Sequencing Center for Infectious Disease"/>
            <person name="Wu L."/>
            <person name="Ma J."/>
        </authorList>
    </citation>
    <scope>NUCLEOTIDE SEQUENCE [LARGE SCALE GENOMIC DNA]</scope>
    <source>
        <strain evidence="2 3">CGMCC 1.10390</strain>
    </source>
</reference>
<proteinExistence type="predicted"/>
<dbReference type="Gene3D" id="3.60.15.10">
    <property type="entry name" value="Ribonuclease Z/Hydroxyacylglutathione hydrolase-like"/>
    <property type="match status" value="1"/>
</dbReference>
<accession>A0ABD6DNV5</accession>
<comment type="caution">
    <text evidence="2">The sequence shown here is derived from an EMBL/GenBank/DDBJ whole genome shotgun (WGS) entry which is preliminary data.</text>
</comment>
<keyword evidence="3" id="KW-1185">Reference proteome</keyword>
<dbReference type="RefSeq" id="WP_256401735.1">
    <property type="nucleotide sequence ID" value="NZ_JANHJR010000004.1"/>
</dbReference>
<dbReference type="InterPro" id="IPR050114">
    <property type="entry name" value="UPF0173_UPF0282_UlaG_hydrolase"/>
</dbReference>
<sequence length="452" mass="51709">MQLRHLKSSSVVVEEGDTRVLCDPWLVDGAFYGSWAHYPPLSFEPEDYADVDYIYVSHIHPDHCHPETLQRLDTDTPVIVHDYQWDFLADNLRRWGFDVIELPHDERMHLGDDLHLNVLASDDCDPEVCGKYFGCGWFMDDVTGGTEGSTQIDSMGVFDDGEHVLVNANDCRWPMTAAASQRVLDRYGEVDMLLMQYGAANFYPQCMLDYSHEERLEAAEEVAVEMCQDAESFVQVFEPDYYMPFAGSYTLAGPLSDLNQYVGVMRRAEAKEYFEASENVPEDSTCILLNSEEAFDLETGTQSAPYTPVDPERKQAYIDEELADRSFDYHDDEMPSLAELQELLPVAYEHMEEKRRGIGFESDTTVLLDLVEDTTAALSLQGDGIEYRSRDEAADGEEYVRMRIDPRLLHRILQGPAHAHYNNAQIGSHVHFAKEPDIYERPVYYCMNYFHA</sequence>
<dbReference type="AlphaFoldDB" id="A0ABD6DNV5"/>
<name>A0ABD6DNV5_9EURY</name>